<dbReference type="Gene3D" id="3.40.50.300">
    <property type="entry name" value="P-loop containing nucleotide triphosphate hydrolases"/>
    <property type="match status" value="1"/>
</dbReference>
<name>A0A9W7SVA0_9PEZI</name>
<reference evidence="2 3" key="2">
    <citation type="journal article" date="2021" name="Curr. Genet.">
        <title>Genetic response to nitrogen starvation in the aggressive Eucalyptus foliar pathogen Teratosphaeria destructans.</title>
        <authorList>
            <person name="Havenga M."/>
            <person name="Wingfield B.D."/>
            <person name="Wingfield M.J."/>
            <person name="Dreyer L.L."/>
            <person name="Roets F."/>
            <person name="Aylward J."/>
        </authorList>
    </citation>
    <scope>NUCLEOTIDE SEQUENCE [LARGE SCALE GENOMIC DNA]</scope>
    <source>
        <strain evidence="2">CMW44962</strain>
    </source>
</reference>
<proteinExistence type="predicted"/>
<accession>A0A9W7SVA0</accession>
<dbReference type="GO" id="GO:0030686">
    <property type="term" value="C:90S preribosome"/>
    <property type="evidence" value="ECO:0007669"/>
    <property type="project" value="TreeGrafter"/>
</dbReference>
<comment type="caution">
    <text evidence="2">The sequence shown here is derived from an EMBL/GenBank/DDBJ whole genome shotgun (WGS) entry which is preliminary data.</text>
</comment>
<dbReference type="InterPro" id="IPR032704">
    <property type="entry name" value="Cms1"/>
</dbReference>
<keyword evidence="3" id="KW-1185">Reference proteome</keyword>
<gene>
    <name evidence="2" type="ORF">Tdes44962_MAKER02104</name>
</gene>
<sequence>MSHSDSESDQAGVPLIEDFSGLDALAPKTSTHPSKRKRDDVDDDTQAPIESKRSKKKKKQTKKPRDVSDEALDIDNGVNHAIRHMDPSLLADHIAQRTKRFQPDLSLVEAEDIRIPERAITDTTSFPKDRKTDEFPAFLEAFAGEQRNSKRGKKGQPGGLANASKDPGSPHTLVVAGAGLRAADLTRALRKFQTKDSMVAKLFAKHIKLKEAVEMVKKTRMGIGVGTPQRIEDLLEDGCLKADRLERIVVDASHIDQKKRGILDMKETQVPLVKLLAREDLKEMYASGAKEGKGRIELLFF</sequence>
<protein>
    <submittedName>
        <fullName evidence="2">U3-containing 90S pre-ribosomal complex subunit</fullName>
    </submittedName>
</protein>
<dbReference type="Pfam" id="PF14617">
    <property type="entry name" value="CMS1"/>
    <property type="match status" value="1"/>
</dbReference>
<dbReference type="Proteomes" id="UP001138500">
    <property type="component" value="Unassembled WGS sequence"/>
</dbReference>
<evidence type="ECO:0000256" key="1">
    <source>
        <dbReference type="SAM" id="MobiDB-lite"/>
    </source>
</evidence>
<dbReference type="EMBL" id="RIBY02001113">
    <property type="protein sequence ID" value="KAH9832440.1"/>
    <property type="molecule type" value="Genomic_DNA"/>
</dbReference>
<organism evidence="2 3">
    <name type="scientific">Teratosphaeria destructans</name>
    <dbReference type="NCBI Taxonomy" id="418781"/>
    <lineage>
        <taxon>Eukaryota</taxon>
        <taxon>Fungi</taxon>
        <taxon>Dikarya</taxon>
        <taxon>Ascomycota</taxon>
        <taxon>Pezizomycotina</taxon>
        <taxon>Dothideomycetes</taxon>
        <taxon>Dothideomycetidae</taxon>
        <taxon>Mycosphaerellales</taxon>
        <taxon>Teratosphaeriaceae</taxon>
        <taxon>Teratosphaeria</taxon>
    </lineage>
</organism>
<dbReference type="PANTHER" id="PTHR24030">
    <property type="entry name" value="PROTEIN CMSS1"/>
    <property type="match status" value="1"/>
</dbReference>
<evidence type="ECO:0000313" key="3">
    <source>
        <dbReference type="Proteomes" id="UP001138500"/>
    </source>
</evidence>
<feature type="region of interest" description="Disordered" evidence="1">
    <location>
        <begin position="142"/>
        <end position="172"/>
    </location>
</feature>
<dbReference type="PANTHER" id="PTHR24030:SF0">
    <property type="entry name" value="PROTEIN CMSS1"/>
    <property type="match status" value="1"/>
</dbReference>
<dbReference type="OrthoDB" id="1929311at2759"/>
<feature type="compositionally biased region" description="Basic residues" evidence="1">
    <location>
        <begin position="53"/>
        <end position="62"/>
    </location>
</feature>
<dbReference type="InterPro" id="IPR027417">
    <property type="entry name" value="P-loop_NTPase"/>
</dbReference>
<reference evidence="2 3" key="1">
    <citation type="journal article" date="2018" name="IMA Fungus">
        <title>IMA Genome-F 10: Nine draft genome sequences of Claviceps purpurea s.lat., including C. arundinis, C. humidiphila, and C. cf. spartinae, pseudomolecules for the pitch canker pathogen Fusarium circinatum, draft genome of Davidsoniella eucalypti, Grosmannia galeiformis, Quambalaria eucalypti, and Teratosphaeria destructans.</title>
        <authorList>
            <person name="Wingfield B.D."/>
            <person name="Liu M."/>
            <person name="Nguyen H.D."/>
            <person name="Lane F.A."/>
            <person name="Morgan S.W."/>
            <person name="De Vos L."/>
            <person name="Wilken P.M."/>
            <person name="Duong T.A."/>
            <person name="Aylward J."/>
            <person name="Coetzee M.P."/>
            <person name="Dadej K."/>
            <person name="De Beer Z.W."/>
            <person name="Findlay W."/>
            <person name="Havenga M."/>
            <person name="Kolarik M."/>
            <person name="Menzies J.G."/>
            <person name="Naidoo K."/>
            <person name="Pochopski O."/>
            <person name="Shoukouhi P."/>
            <person name="Santana Q.C."/>
            <person name="Seifert K.A."/>
            <person name="Soal N."/>
            <person name="Steenkamp E.T."/>
            <person name="Tatham C.T."/>
            <person name="van der Nest M.A."/>
            <person name="Wingfield M.J."/>
        </authorList>
    </citation>
    <scope>NUCLEOTIDE SEQUENCE [LARGE SCALE GENOMIC DNA]</scope>
    <source>
        <strain evidence="2">CMW44962</strain>
    </source>
</reference>
<dbReference type="GO" id="GO:0005634">
    <property type="term" value="C:nucleus"/>
    <property type="evidence" value="ECO:0007669"/>
    <property type="project" value="TreeGrafter"/>
</dbReference>
<dbReference type="AlphaFoldDB" id="A0A9W7SVA0"/>
<evidence type="ECO:0000313" key="2">
    <source>
        <dbReference type="EMBL" id="KAH9832440.1"/>
    </source>
</evidence>
<feature type="region of interest" description="Disordered" evidence="1">
    <location>
        <begin position="1"/>
        <end position="73"/>
    </location>
</feature>